<dbReference type="SUPFAM" id="SSF53098">
    <property type="entry name" value="Ribonuclease H-like"/>
    <property type="match status" value="1"/>
</dbReference>
<accession>A0A1Q9C6A1</accession>
<dbReference type="Proteomes" id="UP000186817">
    <property type="component" value="Unassembled WGS sequence"/>
</dbReference>
<feature type="region of interest" description="Disordered" evidence="1">
    <location>
        <begin position="136"/>
        <end position="172"/>
    </location>
</feature>
<name>A0A1Q9C6A1_SYMMI</name>
<feature type="compositionally biased region" description="Polar residues" evidence="1">
    <location>
        <begin position="634"/>
        <end position="645"/>
    </location>
</feature>
<dbReference type="InterPro" id="IPR012337">
    <property type="entry name" value="RNaseH-like_sf"/>
</dbReference>
<reference evidence="3 4" key="1">
    <citation type="submission" date="2016-02" db="EMBL/GenBank/DDBJ databases">
        <title>Genome analysis of coral dinoflagellate symbionts highlights evolutionary adaptations to a symbiotic lifestyle.</title>
        <authorList>
            <person name="Aranda M."/>
            <person name="Li Y."/>
            <person name="Liew Y.J."/>
            <person name="Baumgarten S."/>
            <person name="Simakov O."/>
            <person name="Wilson M."/>
            <person name="Piel J."/>
            <person name="Ashoor H."/>
            <person name="Bougouffa S."/>
            <person name="Bajic V.B."/>
            <person name="Ryu T."/>
            <person name="Ravasi T."/>
            <person name="Bayer T."/>
            <person name="Micklem G."/>
            <person name="Kim H."/>
            <person name="Bhak J."/>
            <person name="Lajeunesse T.C."/>
            <person name="Voolstra C.R."/>
        </authorList>
    </citation>
    <scope>NUCLEOTIDE SEQUENCE [LARGE SCALE GENOMIC DNA]</scope>
    <source>
        <strain evidence="3 4">CCMP2467</strain>
    </source>
</reference>
<protein>
    <recommendedName>
        <fullName evidence="2">SAP domain-containing protein</fullName>
    </recommendedName>
</protein>
<evidence type="ECO:0000313" key="4">
    <source>
        <dbReference type="Proteomes" id="UP000186817"/>
    </source>
</evidence>
<dbReference type="EMBL" id="LSRX01001611">
    <property type="protein sequence ID" value="OLP78440.1"/>
    <property type="molecule type" value="Genomic_DNA"/>
</dbReference>
<proteinExistence type="predicted"/>
<evidence type="ECO:0000313" key="3">
    <source>
        <dbReference type="EMBL" id="OLP78440.1"/>
    </source>
</evidence>
<evidence type="ECO:0000256" key="1">
    <source>
        <dbReference type="SAM" id="MobiDB-lite"/>
    </source>
</evidence>
<organism evidence="3 4">
    <name type="scientific">Symbiodinium microadriaticum</name>
    <name type="common">Dinoflagellate</name>
    <name type="synonym">Zooxanthella microadriatica</name>
    <dbReference type="NCBI Taxonomy" id="2951"/>
    <lineage>
        <taxon>Eukaryota</taxon>
        <taxon>Sar</taxon>
        <taxon>Alveolata</taxon>
        <taxon>Dinophyceae</taxon>
        <taxon>Suessiales</taxon>
        <taxon>Symbiodiniaceae</taxon>
        <taxon>Symbiodinium</taxon>
    </lineage>
</organism>
<dbReference type="Pfam" id="PF02037">
    <property type="entry name" value="SAP"/>
    <property type="match status" value="1"/>
</dbReference>
<feature type="domain" description="SAP" evidence="2">
    <location>
        <begin position="762"/>
        <end position="796"/>
    </location>
</feature>
<evidence type="ECO:0000259" key="2">
    <source>
        <dbReference type="PROSITE" id="PS50800"/>
    </source>
</evidence>
<sequence length="1163" mass="126785">MFADQGEHDAVLDAWVRSVRSQLGRRPNNLEDEQPALVKGLLPVATRERQLARWYFACSAWTGVSAMKNSFGAVTSISWVDVTVTLSRQAEPERNRLEEFDVDSRTTGIVALESELAADLGEVVLGRVASRIHEKRTGDKDAAQWTKPTKGKGKKGARGNAGASKRSFAKRAKLERECRRQYRADAGAGLLRRLRQELSERQLCAAEHHQTASCLPAWLELGVGAELARFGLLQGQCRSRLSRVVSIAICAPLQSGRPFATTSILRPSVAGASRFSSRKATFAATRAPACRQMRATARSSGPALWARTPTCAQEERWSPMQAVEASSAATSLGSQRECEPQPAQQQDSELFARHDEVRSGGQYGECTTCAFATLGQQQRSGCGITFSAAVCEQSNAFTSAIVPSWFHECHATPPVPAKAVWTLLPCEAQDTVEEHSWVCPCCIRLPMGRSHSVHILMSINMRIMGMTLRSSTLLAPRDQTLRGKEEDKEPESQQQNVLDTRVELQGPPQPSTPDGAVGSRELGVRLAWARNSHELNGTVFKGLAVYFAGVGKRCWRGFDKEAVGLRLDMDTGTFAFPVVREQFLRQWPSVRDEPFCPDLFFSPDFSACEKVAGLPAKHSPRPCSQRRAGPRQKGLSTNAWPSQKTPARGGLGAAWELVSWQQIPVGRFLCPSAKREAMEWSEAAVKGRTPPARYNHAAVYLPEQQKMLVFGSSGLDALWILDTKGGIAACATFPLQRFVGVASGRASLGRNFGSPGQVEAELSKMTVKELKTLCKQRSLKVSGKKEFLVHRLVHRLAESSISAAGDLALPADRGAERLFALPSGRLPPPPVMVDRTSFEEDLSAAVAVHYNDPVLYLATDGSSKHAVGAMGFTVQKPSVTFAFADDLEDQESYRLEVTAICYMLRALHSAVLCSTSTRPWTCSKVFFVVDCEAALKAIEAGSGFHLVFVLEEIRALRRLLLHRGVRVEPLWTPSHGKRPDWRPPQGHCALRLRALNTAADEAAGACMARRLRGSRRLAWAQLVASNTEWEVKAMEAAATIATAYHDFLKTKGTRPRERGPLPQSAATSVPQPPGDTPAAGAQVLVLSLLFGDFSDCECRAAGRLYLLDFSRLCKVNHSVLPLHGFWWQLGSGAGAAGGQSSDFVSPTFDAGFELGILAASAPV</sequence>
<dbReference type="GO" id="GO:0003676">
    <property type="term" value="F:nucleic acid binding"/>
    <property type="evidence" value="ECO:0007669"/>
    <property type="project" value="InterPro"/>
</dbReference>
<dbReference type="InterPro" id="IPR003034">
    <property type="entry name" value="SAP_dom"/>
</dbReference>
<dbReference type="AlphaFoldDB" id="A0A1Q9C6A1"/>
<dbReference type="GO" id="GO:0005737">
    <property type="term" value="C:cytoplasm"/>
    <property type="evidence" value="ECO:0007669"/>
    <property type="project" value="UniProtKB-ARBA"/>
</dbReference>
<dbReference type="SMART" id="SM00513">
    <property type="entry name" value="SAP"/>
    <property type="match status" value="1"/>
</dbReference>
<feature type="region of interest" description="Disordered" evidence="1">
    <location>
        <begin position="1051"/>
        <end position="1075"/>
    </location>
</feature>
<comment type="caution">
    <text evidence="3">The sequence shown here is derived from an EMBL/GenBank/DDBJ whole genome shotgun (WGS) entry which is preliminary data.</text>
</comment>
<feature type="region of interest" description="Disordered" evidence="1">
    <location>
        <begin position="322"/>
        <end position="347"/>
    </location>
</feature>
<dbReference type="PROSITE" id="PS50800">
    <property type="entry name" value="SAP"/>
    <property type="match status" value="1"/>
</dbReference>
<dbReference type="InterPro" id="IPR036397">
    <property type="entry name" value="RNaseH_sf"/>
</dbReference>
<dbReference type="Gene3D" id="1.10.720.30">
    <property type="entry name" value="SAP domain"/>
    <property type="match status" value="1"/>
</dbReference>
<gene>
    <name evidence="3" type="ORF">AK812_SmicGene41387</name>
</gene>
<keyword evidence="4" id="KW-1185">Reference proteome</keyword>
<dbReference type="InterPro" id="IPR036361">
    <property type="entry name" value="SAP_dom_sf"/>
</dbReference>
<dbReference type="OrthoDB" id="10366861at2759"/>
<feature type="region of interest" description="Disordered" evidence="1">
    <location>
        <begin position="617"/>
        <end position="646"/>
    </location>
</feature>
<dbReference type="SUPFAM" id="SSF68906">
    <property type="entry name" value="SAP domain"/>
    <property type="match status" value="1"/>
</dbReference>
<dbReference type="Gene3D" id="3.30.420.10">
    <property type="entry name" value="Ribonuclease H-like superfamily/Ribonuclease H"/>
    <property type="match status" value="1"/>
</dbReference>